<dbReference type="AlphaFoldDB" id="A0A1H9TL22"/>
<dbReference type="Gene3D" id="3.30.565.10">
    <property type="entry name" value="Histidine kinase-like ATPase, C-terminal domain"/>
    <property type="match status" value="1"/>
</dbReference>
<organism evidence="2 3">
    <name type="scientific">Propionibacterium cyclohexanicum</name>
    <dbReference type="NCBI Taxonomy" id="64702"/>
    <lineage>
        <taxon>Bacteria</taxon>
        <taxon>Bacillati</taxon>
        <taxon>Actinomycetota</taxon>
        <taxon>Actinomycetes</taxon>
        <taxon>Propionibacteriales</taxon>
        <taxon>Propionibacteriaceae</taxon>
        <taxon>Propionibacterium</taxon>
    </lineage>
</organism>
<reference evidence="2 3" key="1">
    <citation type="submission" date="2016-10" db="EMBL/GenBank/DDBJ databases">
        <authorList>
            <person name="de Groot N.N."/>
        </authorList>
    </citation>
    <scope>NUCLEOTIDE SEQUENCE [LARGE SCALE GENOMIC DNA]</scope>
    <source>
        <strain evidence="2 3">DSM 16859</strain>
    </source>
</reference>
<dbReference type="EMBL" id="FOGZ01000024">
    <property type="protein sequence ID" value="SER97808.1"/>
    <property type="molecule type" value="Genomic_DNA"/>
</dbReference>
<dbReference type="Proteomes" id="UP000198815">
    <property type="component" value="Unassembled WGS sequence"/>
</dbReference>
<accession>A0A1H9TL22</accession>
<keyword evidence="3" id="KW-1185">Reference proteome</keyword>
<proteinExistence type="predicted"/>
<feature type="region of interest" description="Disordered" evidence="1">
    <location>
        <begin position="277"/>
        <end position="298"/>
    </location>
</feature>
<evidence type="ECO:0000313" key="3">
    <source>
        <dbReference type="Proteomes" id="UP000198815"/>
    </source>
</evidence>
<dbReference type="Pfam" id="PF13589">
    <property type="entry name" value="HATPase_c_3"/>
    <property type="match status" value="1"/>
</dbReference>
<dbReference type="SUPFAM" id="SSF55874">
    <property type="entry name" value="ATPase domain of HSP90 chaperone/DNA topoisomerase II/histidine kinase"/>
    <property type="match status" value="1"/>
</dbReference>
<protein>
    <submittedName>
        <fullName evidence="2">Histidine kinase-, DNA gyrase B-, and HSP90-like ATPase</fullName>
    </submittedName>
</protein>
<keyword evidence="2" id="KW-0418">Kinase</keyword>
<name>A0A1H9TL22_9ACTN</name>
<dbReference type="GO" id="GO:0016301">
    <property type="term" value="F:kinase activity"/>
    <property type="evidence" value="ECO:0007669"/>
    <property type="project" value="UniProtKB-KW"/>
</dbReference>
<dbReference type="STRING" id="64702.SAMN05443377_12437"/>
<keyword evidence="2" id="KW-0808">Transferase</keyword>
<evidence type="ECO:0000313" key="2">
    <source>
        <dbReference type="EMBL" id="SER97808.1"/>
    </source>
</evidence>
<gene>
    <name evidence="2" type="ORF">SAMN05443377_12437</name>
</gene>
<dbReference type="InterPro" id="IPR036890">
    <property type="entry name" value="HATPase_C_sf"/>
</dbReference>
<sequence>MSPSKRAEVGHHEYMVTSTPDTTIDAGAEKRFFIEMLTKDIELLPAIVDLVDNSVDGARGLHPDGNLSGQWVKIEFGDESFTISDNSGGISVDIARHYAFRFGRSKDFTGVKRSVGQFGVGMKRAIFKIGQAFAVQSAFRGTPGTNDGSRFDLSVDVEEWAQQDEWTFQFGSVEESVALGPDEVAGTVISVTKLHPSVQDDLGDPAIIQALRTELRVRHQESIQSGLQLHLNSEQPLTASRPSLQASDVVRPLVKEFQVAGAGGGTVEVKLYAGTVAPPKRDKDADPEDDGQAENFQDPGDAGWYLFCNDRLLLVADRTPLTGWGNPAAAYHPQYRAFRGFVYLSADDAGLLPWNTTKTAVDRDSPVFRAVQSEMKTALVAVQAVINRAKQVRSRLEEDEQKPEILVALDEAQDQPITSLSASTQMVAPAAPPPKPKAPPTPKIQRIQYAVDPKRFDEVATALGATSGSEVGRLTFDYFYDQEIG</sequence>
<evidence type="ECO:0000256" key="1">
    <source>
        <dbReference type="SAM" id="MobiDB-lite"/>
    </source>
</evidence>